<name>A0AAW1NN33_9CHLO</name>
<feature type="compositionally biased region" description="Low complexity" evidence="6">
    <location>
        <begin position="173"/>
        <end position="183"/>
    </location>
</feature>
<dbReference type="SUPFAM" id="SSF57959">
    <property type="entry name" value="Leucine zipper domain"/>
    <property type="match status" value="1"/>
</dbReference>
<feature type="compositionally biased region" description="Basic residues" evidence="6">
    <location>
        <begin position="162"/>
        <end position="172"/>
    </location>
</feature>
<dbReference type="GO" id="GO:0003700">
    <property type="term" value="F:DNA-binding transcription factor activity"/>
    <property type="evidence" value="ECO:0007669"/>
    <property type="project" value="InterPro"/>
</dbReference>
<dbReference type="InterPro" id="IPR045314">
    <property type="entry name" value="bZIP_plant_GBF1"/>
</dbReference>
<dbReference type="InterPro" id="IPR004827">
    <property type="entry name" value="bZIP"/>
</dbReference>
<dbReference type="InterPro" id="IPR046347">
    <property type="entry name" value="bZIP_sf"/>
</dbReference>
<keyword evidence="3" id="KW-0238">DNA-binding</keyword>
<keyword evidence="2" id="KW-0805">Transcription regulation</keyword>
<evidence type="ECO:0000256" key="5">
    <source>
        <dbReference type="ARBA" id="ARBA00023242"/>
    </source>
</evidence>
<comment type="caution">
    <text evidence="8">The sequence shown here is derived from an EMBL/GenBank/DDBJ whole genome shotgun (WGS) entry which is preliminary data.</text>
</comment>
<dbReference type="Pfam" id="PF00170">
    <property type="entry name" value="bZIP_1"/>
    <property type="match status" value="1"/>
</dbReference>
<evidence type="ECO:0000256" key="3">
    <source>
        <dbReference type="ARBA" id="ARBA00023125"/>
    </source>
</evidence>
<gene>
    <name evidence="8" type="ORF">WJX73_003971</name>
</gene>
<protein>
    <recommendedName>
        <fullName evidence="7">BZIP domain-containing protein</fullName>
    </recommendedName>
</protein>
<dbReference type="CDD" id="cd14702">
    <property type="entry name" value="bZIP_plant_GBF1"/>
    <property type="match status" value="1"/>
</dbReference>
<dbReference type="EMBL" id="JALJOQ010000242">
    <property type="protein sequence ID" value="KAK9787726.1"/>
    <property type="molecule type" value="Genomic_DNA"/>
</dbReference>
<dbReference type="Proteomes" id="UP001465755">
    <property type="component" value="Unassembled WGS sequence"/>
</dbReference>
<comment type="subcellular location">
    <subcellularLocation>
        <location evidence="1">Nucleus</location>
    </subcellularLocation>
</comment>
<reference evidence="8 9" key="1">
    <citation type="journal article" date="2024" name="Nat. Commun.">
        <title>Phylogenomics reveals the evolutionary origins of lichenization in chlorophyte algae.</title>
        <authorList>
            <person name="Puginier C."/>
            <person name="Libourel C."/>
            <person name="Otte J."/>
            <person name="Skaloud P."/>
            <person name="Haon M."/>
            <person name="Grisel S."/>
            <person name="Petersen M."/>
            <person name="Berrin J.G."/>
            <person name="Delaux P.M."/>
            <person name="Dal Grande F."/>
            <person name="Keller J."/>
        </authorList>
    </citation>
    <scope>NUCLEOTIDE SEQUENCE [LARGE SCALE GENOMIC DNA]</scope>
    <source>
        <strain evidence="8 9">SAG 2036</strain>
    </source>
</reference>
<evidence type="ECO:0000313" key="8">
    <source>
        <dbReference type="EMBL" id="KAK9787726.1"/>
    </source>
</evidence>
<evidence type="ECO:0000256" key="4">
    <source>
        <dbReference type="ARBA" id="ARBA00023163"/>
    </source>
</evidence>
<evidence type="ECO:0000256" key="1">
    <source>
        <dbReference type="ARBA" id="ARBA00004123"/>
    </source>
</evidence>
<keyword evidence="9" id="KW-1185">Reference proteome</keyword>
<sequence>MGTQVDIDRLPSIPEPMQGMFDDLLLMGPALNTGPLFDRNLQNAPYTKAAELAEHPAIKRTGAVEAPTSFVPVEPGSRSTALSTVLASSTSPTLGSRQALPSQEHETFLPAFMCPAAQLPGTRPRRQDFKYDPFEILEAAESGTCEGSAPDFEALEQDTKVRRSGRQCKRKASMSSDSDADWAPVQEKRPVGRPIAYKGDPDSPLLSEGERRQVKRRIANRISASRVRQRKQEENSELREQLVASLQREQAMMEHIRTTERQMTTMHDQIGVLQKQLAMTTPLG</sequence>
<dbReference type="PROSITE" id="PS00036">
    <property type="entry name" value="BZIP_BASIC"/>
    <property type="match status" value="1"/>
</dbReference>
<feature type="region of interest" description="Disordered" evidence="6">
    <location>
        <begin position="145"/>
        <end position="209"/>
    </location>
</feature>
<dbReference type="AlphaFoldDB" id="A0AAW1NN33"/>
<dbReference type="GO" id="GO:0003677">
    <property type="term" value="F:DNA binding"/>
    <property type="evidence" value="ECO:0007669"/>
    <property type="project" value="UniProtKB-KW"/>
</dbReference>
<keyword evidence="5" id="KW-0539">Nucleus</keyword>
<dbReference type="SMART" id="SM00338">
    <property type="entry name" value="BRLZ"/>
    <property type="match status" value="1"/>
</dbReference>
<evidence type="ECO:0000313" key="9">
    <source>
        <dbReference type="Proteomes" id="UP001465755"/>
    </source>
</evidence>
<evidence type="ECO:0000259" key="7">
    <source>
        <dbReference type="PROSITE" id="PS00036"/>
    </source>
</evidence>
<accession>A0AAW1NN33</accession>
<feature type="domain" description="BZIP" evidence="7">
    <location>
        <begin position="215"/>
        <end position="230"/>
    </location>
</feature>
<dbReference type="GO" id="GO:0005634">
    <property type="term" value="C:nucleus"/>
    <property type="evidence" value="ECO:0007669"/>
    <property type="project" value="UniProtKB-SubCell"/>
</dbReference>
<organism evidence="8 9">
    <name type="scientific">Symbiochloris irregularis</name>
    <dbReference type="NCBI Taxonomy" id="706552"/>
    <lineage>
        <taxon>Eukaryota</taxon>
        <taxon>Viridiplantae</taxon>
        <taxon>Chlorophyta</taxon>
        <taxon>core chlorophytes</taxon>
        <taxon>Trebouxiophyceae</taxon>
        <taxon>Trebouxiales</taxon>
        <taxon>Trebouxiaceae</taxon>
        <taxon>Symbiochloris</taxon>
    </lineage>
</organism>
<evidence type="ECO:0000256" key="2">
    <source>
        <dbReference type="ARBA" id="ARBA00023015"/>
    </source>
</evidence>
<proteinExistence type="predicted"/>
<keyword evidence="4" id="KW-0804">Transcription</keyword>
<evidence type="ECO:0000256" key="6">
    <source>
        <dbReference type="SAM" id="MobiDB-lite"/>
    </source>
</evidence>